<dbReference type="InterPro" id="IPR004416">
    <property type="entry name" value="MnmG"/>
</dbReference>
<dbReference type="EMBL" id="REGN01006545">
    <property type="protein sequence ID" value="RNA09104.1"/>
    <property type="molecule type" value="Genomic_DNA"/>
</dbReference>
<dbReference type="InterPro" id="IPR036188">
    <property type="entry name" value="FAD/NAD-bd_sf"/>
</dbReference>
<organism evidence="6 7">
    <name type="scientific">Brachionus plicatilis</name>
    <name type="common">Marine rotifer</name>
    <name type="synonym">Brachionus muelleri</name>
    <dbReference type="NCBI Taxonomy" id="10195"/>
    <lineage>
        <taxon>Eukaryota</taxon>
        <taxon>Metazoa</taxon>
        <taxon>Spiralia</taxon>
        <taxon>Gnathifera</taxon>
        <taxon>Rotifera</taxon>
        <taxon>Eurotatoria</taxon>
        <taxon>Monogononta</taxon>
        <taxon>Pseudotrocha</taxon>
        <taxon>Ploima</taxon>
        <taxon>Brachionidae</taxon>
        <taxon>Brachionus</taxon>
    </lineage>
</organism>
<reference evidence="6 7" key="1">
    <citation type="journal article" date="2018" name="Sci. Rep.">
        <title>Genomic signatures of local adaptation to the degree of environmental predictability in rotifers.</title>
        <authorList>
            <person name="Franch-Gras L."/>
            <person name="Hahn C."/>
            <person name="Garcia-Roger E.M."/>
            <person name="Carmona M.J."/>
            <person name="Serra M."/>
            <person name="Gomez A."/>
        </authorList>
    </citation>
    <scope>NUCLEOTIDE SEQUENCE [LARGE SCALE GENOMIC DNA]</scope>
    <source>
        <strain evidence="6">HYR1</strain>
    </source>
</reference>
<evidence type="ECO:0000256" key="4">
    <source>
        <dbReference type="ARBA" id="ARBA00022827"/>
    </source>
</evidence>
<comment type="similarity">
    <text evidence="2">Belongs to the MnmG family.</text>
</comment>
<evidence type="ECO:0000313" key="6">
    <source>
        <dbReference type="EMBL" id="RNA09104.1"/>
    </source>
</evidence>
<name>A0A3M7QD40_BRAPC</name>
<dbReference type="PANTHER" id="PTHR11806:SF0">
    <property type="entry name" value="PROTEIN MTO1 HOMOLOG, MITOCHONDRIAL"/>
    <property type="match status" value="1"/>
</dbReference>
<sequence length="670" mass="76037">MIRRLSKLENFKILTTHTKKTNYATVSTTEYDFYKADSEFYDVIVIGGGHAGCEAAHAAARMNSKTLLLTHKLETIGQMSCNPSFGGIGKGHLMREIDALDGLCARICDISGTHYKILNKRKGPAVWGNRAQIDRVLYKQNMQNEMLNTKNLTIKAEPVDDLLLVQEPSVLDTVGLKVGGVILENRKLIKSKSVIITTGTFLRANINYGLEVKSAGRMGDQPSVELGNSLEKIGFKMGRLKTGTPPRIDGRTIDYNKLEKKYPDYPPVPFSYLNEKVQVEPGQQLLCYMTHTNQEVAKIIKDTLHLNRHVKEETRGPRYCPSIESKILKFNKDRHQIWLEPEGFNSHIIYPQGMSCTLPGEYQQKMFNKIEGLENAKLTQYGYGVEYDYIDPRELKPSLETKRVDNLFLAGQINGTTGYEEAASQGLIAGINSARKTNDQDPFIVSRTEAYIGVLIDDLTTQGTSEPYRMFTGRSEYRLSLRSDNADLRLTEKGHQIGAVKDFRFVKFKNFKSLYEDALSYLGSITHSVTYWKSRIPSLPCESGNPYNKNILDLLRISGVSLQMFENILPQKYKYLIEDEKMAERIRIHCVYSEGERKQNLEMDDIRKNESIRLPIDFDYSKINISYEAREKLLSHRPSSLGAASRIPGITPSAIFQILKYVKNNQSLRV</sequence>
<proteinExistence type="inferred from homology"/>
<dbReference type="InterPro" id="IPR020595">
    <property type="entry name" value="MnmG-rel_CS"/>
</dbReference>
<dbReference type="InterPro" id="IPR002218">
    <property type="entry name" value="MnmG-rel"/>
</dbReference>
<dbReference type="HAMAP" id="MF_00129">
    <property type="entry name" value="MnmG_GidA"/>
    <property type="match status" value="1"/>
</dbReference>
<evidence type="ECO:0000313" key="7">
    <source>
        <dbReference type="Proteomes" id="UP000276133"/>
    </source>
</evidence>
<accession>A0A3M7QD40</accession>
<comment type="caution">
    <text evidence="6">The sequence shown here is derived from an EMBL/GenBank/DDBJ whole genome shotgun (WGS) entry which is preliminary data.</text>
</comment>
<dbReference type="GO" id="GO:0030488">
    <property type="term" value="P:tRNA methylation"/>
    <property type="evidence" value="ECO:0007669"/>
    <property type="project" value="TreeGrafter"/>
</dbReference>
<dbReference type="PROSITE" id="PS01281">
    <property type="entry name" value="GIDA_2"/>
    <property type="match status" value="1"/>
</dbReference>
<keyword evidence="7" id="KW-1185">Reference proteome</keyword>
<dbReference type="SMART" id="SM01228">
    <property type="entry name" value="GIDA_assoc_3"/>
    <property type="match status" value="1"/>
</dbReference>
<dbReference type="NCBIfam" id="TIGR00136">
    <property type="entry name" value="mnmG_gidA"/>
    <property type="match status" value="1"/>
</dbReference>
<dbReference type="Proteomes" id="UP000276133">
    <property type="component" value="Unassembled WGS sequence"/>
</dbReference>
<dbReference type="Pfam" id="PF01134">
    <property type="entry name" value="GIDA"/>
    <property type="match status" value="1"/>
</dbReference>
<dbReference type="PANTHER" id="PTHR11806">
    <property type="entry name" value="GLUCOSE INHIBITED DIVISION PROTEIN A"/>
    <property type="match status" value="1"/>
</dbReference>
<dbReference type="GO" id="GO:0050660">
    <property type="term" value="F:flavin adenine dinucleotide binding"/>
    <property type="evidence" value="ECO:0007669"/>
    <property type="project" value="InterPro"/>
</dbReference>
<evidence type="ECO:0000256" key="3">
    <source>
        <dbReference type="ARBA" id="ARBA00022630"/>
    </source>
</evidence>
<keyword evidence="4" id="KW-0274">FAD</keyword>
<dbReference type="Gene3D" id="1.10.150.570">
    <property type="entry name" value="GidA associated domain, C-terminal subdomain"/>
    <property type="match status" value="1"/>
</dbReference>
<dbReference type="FunFam" id="1.10.150.570:FF:000001">
    <property type="entry name" value="tRNA uridine 5-carboxymethylaminomethyl modification enzyme MnmG"/>
    <property type="match status" value="1"/>
</dbReference>
<dbReference type="Pfam" id="PF13932">
    <property type="entry name" value="SAM_GIDA_C"/>
    <property type="match status" value="1"/>
</dbReference>
<dbReference type="InterPro" id="IPR040131">
    <property type="entry name" value="MnmG_N"/>
</dbReference>
<dbReference type="GO" id="GO:0005829">
    <property type="term" value="C:cytosol"/>
    <property type="evidence" value="ECO:0007669"/>
    <property type="project" value="TreeGrafter"/>
</dbReference>
<dbReference type="OrthoDB" id="3329at2759"/>
<dbReference type="STRING" id="10195.A0A3M7QD40"/>
<dbReference type="AlphaFoldDB" id="A0A3M7QD40"/>
<dbReference type="GO" id="GO:0005739">
    <property type="term" value="C:mitochondrion"/>
    <property type="evidence" value="ECO:0007669"/>
    <property type="project" value="GOC"/>
</dbReference>
<dbReference type="FunFam" id="3.50.50.60:FF:000002">
    <property type="entry name" value="tRNA uridine 5-carboxymethylaminomethyl modification enzyme MnmG"/>
    <property type="match status" value="1"/>
</dbReference>
<evidence type="ECO:0000256" key="1">
    <source>
        <dbReference type="ARBA" id="ARBA00001974"/>
    </source>
</evidence>
<feature type="domain" description="tRNA uridine 5-carboxymethylaminomethyl modification enzyme C-terminal subdomain" evidence="5">
    <location>
        <begin position="590"/>
        <end position="660"/>
    </location>
</feature>
<dbReference type="PRINTS" id="PR00411">
    <property type="entry name" value="PNDRDTASEI"/>
</dbReference>
<evidence type="ECO:0000259" key="5">
    <source>
        <dbReference type="SMART" id="SM01228"/>
    </source>
</evidence>
<keyword evidence="3" id="KW-0285">Flavoprotein</keyword>
<dbReference type="GO" id="GO:0070899">
    <property type="term" value="P:mitochondrial tRNA wobble uridine modification"/>
    <property type="evidence" value="ECO:0007669"/>
    <property type="project" value="UniProtKB-ARBA"/>
</dbReference>
<dbReference type="Gene3D" id="3.50.50.60">
    <property type="entry name" value="FAD/NAD(P)-binding domain"/>
    <property type="match status" value="2"/>
</dbReference>
<protein>
    <submittedName>
        <fullName evidence="6">MTO1 mitochondrial</fullName>
    </submittedName>
</protein>
<dbReference type="FunFam" id="3.50.50.60:FF:000082">
    <property type="entry name" value="protein MTO1 homolog, mitochondrial isoform X1"/>
    <property type="match status" value="1"/>
</dbReference>
<evidence type="ECO:0000256" key="2">
    <source>
        <dbReference type="ARBA" id="ARBA00007653"/>
    </source>
</evidence>
<dbReference type="PROSITE" id="PS01280">
    <property type="entry name" value="GIDA_1"/>
    <property type="match status" value="1"/>
</dbReference>
<comment type="cofactor">
    <cofactor evidence="1">
        <name>FAD</name>
        <dbReference type="ChEBI" id="CHEBI:57692"/>
    </cofactor>
</comment>
<dbReference type="InterPro" id="IPR047001">
    <property type="entry name" value="MnmG_C_subdom"/>
</dbReference>
<dbReference type="SUPFAM" id="SSF51905">
    <property type="entry name" value="FAD/NAD(P)-binding domain"/>
    <property type="match status" value="1"/>
</dbReference>
<dbReference type="InterPro" id="IPR044920">
    <property type="entry name" value="MnmG_C_subdom_sf"/>
</dbReference>
<gene>
    <name evidence="6" type="ORF">BpHYR1_013708</name>
</gene>
<dbReference type="InterPro" id="IPR026904">
    <property type="entry name" value="MnmG_C"/>
</dbReference>